<comment type="similarity">
    <text evidence="1 5">Belongs to the AB hydrolase superfamily. Lipase family.</text>
</comment>
<keyword evidence="7" id="KW-1185">Reference proteome</keyword>
<evidence type="ECO:0000313" key="7">
    <source>
        <dbReference type="Proteomes" id="UP000827889"/>
    </source>
</evidence>
<dbReference type="GeneID" id="115732905"/>
<gene>
    <name evidence="8" type="primary">LOC115732905</name>
</gene>
<keyword evidence="4 5" id="KW-0443">Lipid metabolism</keyword>
<feature type="domain" description="Fungal lipase-type" evidence="6">
    <location>
        <begin position="136"/>
        <end position="311"/>
    </location>
</feature>
<dbReference type="SUPFAM" id="SSF53474">
    <property type="entry name" value="alpha/beta-Hydrolases"/>
    <property type="match status" value="1"/>
</dbReference>
<protein>
    <recommendedName>
        <fullName evidence="5">Phospholipase A1</fullName>
        <ecNumber evidence="5">3.1.1.-</ecNumber>
    </recommendedName>
</protein>
<dbReference type="RefSeq" id="XP_030519453.1">
    <property type="nucleotide sequence ID" value="XM_030663593.2"/>
</dbReference>
<dbReference type="Gene3D" id="3.40.50.1820">
    <property type="entry name" value="alpha/beta hydrolase"/>
    <property type="match status" value="1"/>
</dbReference>
<proteinExistence type="inferred from homology"/>
<dbReference type="AlphaFoldDB" id="A0A8B8NAS5"/>
<sequence length="420" mass="47577">MFKKIPERWRELSGQNNWKNLLDPLDLDLRRYLLHYGERAQATYDNFNYEIKSKNAGNSHYCTKDLFEKVGLTNGNPFKYTATKYFYATSSLKVPGCYLLRSLSREAWSKESNWMGYVAVSTDEGKAALGRRDIMVAWRGTIQPLEWANDFDFLLTPATKILGDTDSDTDTAADAAEDDVNTFIPKVHSGFLSVYTSEDPRSKFNVSSAREQVLTEVQRLVDQYKDEEISITVTGHSLGASIASLNAVDIAWNGYNQPCGTQSKQPFPVTAFVFASPRVGNFRFCKIADSIPSLRILRIANLPDIVWKYPAKGYYANLGQELLINNQLSKYLKHDGGIPSWHSLESYLHGVAGTQGIKAPFKLAVKRDVALVNKHTPFLKDKYLVPEMWWMMKNRGMVQQQDGSWQLEDHEACDSSDDES</sequence>
<dbReference type="PANTHER" id="PTHR31828">
    <property type="entry name" value="PHOSPHOLIPASE A1-IIGAMMA"/>
    <property type="match status" value="1"/>
</dbReference>
<reference evidence="8" key="1">
    <citation type="submission" date="2025-08" db="UniProtKB">
        <authorList>
            <consortium name="RefSeq"/>
        </authorList>
    </citation>
    <scope>IDENTIFICATION</scope>
    <source>
        <tissue evidence="8">Leaf</tissue>
    </source>
</reference>
<dbReference type="CDD" id="cd00519">
    <property type="entry name" value="Lipase_3"/>
    <property type="match status" value="1"/>
</dbReference>
<dbReference type="GO" id="GO:0008970">
    <property type="term" value="F:phospholipase A1 activity"/>
    <property type="evidence" value="ECO:0007669"/>
    <property type="project" value="UniProtKB-UniRule"/>
</dbReference>
<dbReference type="Proteomes" id="UP000827889">
    <property type="component" value="Chromosome 10"/>
</dbReference>
<dbReference type="GO" id="GO:0016042">
    <property type="term" value="P:lipid catabolic process"/>
    <property type="evidence" value="ECO:0007669"/>
    <property type="project" value="UniProtKB-UniRule"/>
</dbReference>
<dbReference type="OrthoDB" id="438440at2759"/>
<evidence type="ECO:0000256" key="2">
    <source>
        <dbReference type="ARBA" id="ARBA00022801"/>
    </source>
</evidence>
<evidence type="ECO:0000256" key="3">
    <source>
        <dbReference type="ARBA" id="ARBA00022963"/>
    </source>
</evidence>
<accession>A0A8B8NAS5</accession>
<dbReference type="GO" id="GO:0005737">
    <property type="term" value="C:cytoplasm"/>
    <property type="evidence" value="ECO:0007669"/>
    <property type="project" value="UniProtKB-ARBA"/>
</dbReference>
<dbReference type="EC" id="3.1.1.-" evidence="5"/>
<evidence type="ECO:0000256" key="5">
    <source>
        <dbReference type="RuleBase" id="RU367093"/>
    </source>
</evidence>
<dbReference type="InterPro" id="IPR029058">
    <property type="entry name" value="AB_hydrolase_fold"/>
</dbReference>
<dbReference type="FunFam" id="3.40.50.1820:FF:000065">
    <property type="entry name" value="Phospholipase A1-II 3"/>
    <property type="match status" value="1"/>
</dbReference>
<dbReference type="KEGG" id="rarg:115732905"/>
<dbReference type="InterPro" id="IPR033556">
    <property type="entry name" value="PLA"/>
</dbReference>
<organism evidence="7 8">
    <name type="scientific">Rhodamnia argentea</name>
    <dbReference type="NCBI Taxonomy" id="178133"/>
    <lineage>
        <taxon>Eukaryota</taxon>
        <taxon>Viridiplantae</taxon>
        <taxon>Streptophyta</taxon>
        <taxon>Embryophyta</taxon>
        <taxon>Tracheophyta</taxon>
        <taxon>Spermatophyta</taxon>
        <taxon>Magnoliopsida</taxon>
        <taxon>eudicotyledons</taxon>
        <taxon>Gunneridae</taxon>
        <taxon>Pentapetalae</taxon>
        <taxon>rosids</taxon>
        <taxon>malvids</taxon>
        <taxon>Myrtales</taxon>
        <taxon>Myrtaceae</taxon>
        <taxon>Myrtoideae</taxon>
        <taxon>Myrteae</taxon>
        <taxon>Australasian group</taxon>
        <taxon>Rhodamnia</taxon>
    </lineage>
</organism>
<evidence type="ECO:0000259" key="6">
    <source>
        <dbReference type="Pfam" id="PF01764"/>
    </source>
</evidence>
<evidence type="ECO:0000256" key="4">
    <source>
        <dbReference type="ARBA" id="ARBA00023098"/>
    </source>
</evidence>
<comment type="function">
    <text evidence="5">Acylhydrolase that catalyzes the hydrolysis of phospholipids at the sn-1 position.</text>
</comment>
<dbReference type="PANTHER" id="PTHR31828:SF1">
    <property type="entry name" value="PHOSPHOLIPASE A1-IIGAMMA"/>
    <property type="match status" value="1"/>
</dbReference>
<name>A0A8B8NAS5_9MYRT</name>
<evidence type="ECO:0000313" key="8">
    <source>
        <dbReference type="RefSeq" id="XP_030519453.1"/>
    </source>
</evidence>
<evidence type="ECO:0000256" key="1">
    <source>
        <dbReference type="ARBA" id="ARBA00010701"/>
    </source>
</evidence>
<keyword evidence="2 5" id="KW-0378">Hydrolase</keyword>
<dbReference type="InterPro" id="IPR002921">
    <property type="entry name" value="Fungal_lipase-type"/>
</dbReference>
<dbReference type="Pfam" id="PF01764">
    <property type="entry name" value="Lipase_3"/>
    <property type="match status" value="1"/>
</dbReference>
<keyword evidence="3 5" id="KW-0442">Lipid degradation</keyword>